<comment type="caution">
    <text evidence="1">The sequence shown here is derived from an EMBL/GenBank/DDBJ whole genome shotgun (WGS) entry which is preliminary data.</text>
</comment>
<dbReference type="Proteomes" id="UP000799755">
    <property type="component" value="Unassembled WGS sequence"/>
</dbReference>
<protein>
    <submittedName>
        <fullName evidence="1">Uncharacterized protein</fullName>
    </submittedName>
</protein>
<evidence type="ECO:0000313" key="1">
    <source>
        <dbReference type="EMBL" id="KAF2473546.1"/>
    </source>
</evidence>
<accession>A0ACB6R322</accession>
<gene>
    <name evidence="1" type="ORF">BDR25DRAFT_217272</name>
</gene>
<evidence type="ECO:0000313" key="2">
    <source>
        <dbReference type="Proteomes" id="UP000799755"/>
    </source>
</evidence>
<dbReference type="EMBL" id="MU003499">
    <property type="protein sequence ID" value="KAF2473546.1"/>
    <property type="molecule type" value="Genomic_DNA"/>
</dbReference>
<reference evidence="1" key="1">
    <citation type="journal article" date="2020" name="Stud. Mycol.">
        <title>101 Dothideomycetes genomes: a test case for predicting lifestyles and emergence of pathogens.</title>
        <authorList>
            <person name="Haridas S."/>
            <person name="Albert R."/>
            <person name="Binder M."/>
            <person name="Bloem J."/>
            <person name="Labutti K."/>
            <person name="Salamov A."/>
            <person name="Andreopoulos B."/>
            <person name="Baker S."/>
            <person name="Barry K."/>
            <person name="Bills G."/>
            <person name="Bluhm B."/>
            <person name="Cannon C."/>
            <person name="Castanera R."/>
            <person name="Culley D."/>
            <person name="Daum C."/>
            <person name="Ezra D."/>
            <person name="Gonzalez J."/>
            <person name="Henrissat B."/>
            <person name="Kuo A."/>
            <person name="Liang C."/>
            <person name="Lipzen A."/>
            <person name="Lutzoni F."/>
            <person name="Magnuson J."/>
            <person name="Mondo S."/>
            <person name="Nolan M."/>
            <person name="Ohm R."/>
            <person name="Pangilinan J."/>
            <person name="Park H.-J."/>
            <person name="Ramirez L."/>
            <person name="Alfaro M."/>
            <person name="Sun H."/>
            <person name="Tritt A."/>
            <person name="Yoshinaga Y."/>
            <person name="Zwiers L.-H."/>
            <person name="Turgeon B."/>
            <person name="Goodwin S."/>
            <person name="Spatafora J."/>
            <person name="Crous P."/>
            <person name="Grigoriev I."/>
        </authorList>
    </citation>
    <scope>NUCLEOTIDE SEQUENCE</scope>
    <source>
        <strain evidence="1">ATCC 200398</strain>
    </source>
</reference>
<proteinExistence type="predicted"/>
<organism evidence="1 2">
    <name type="scientific">Lindgomyces ingoldianus</name>
    <dbReference type="NCBI Taxonomy" id="673940"/>
    <lineage>
        <taxon>Eukaryota</taxon>
        <taxon>Fungi</taxon>
        <taxon>Dikarya</taxon>
        <taxon>Ascomycota</taxon>
        <taxon>Pezizomycotina</taxon>
        <taxon>Dothideomycetes</taxon>
        <taxon>Pleosporomycetidae</taxon>
        <taxon>Pleosporales</taxon>
        <taxon>Lindgomycetaceae</taxon>
        <taxon>Lindgomyces</taxon>
    </lineage>
</organism>
<name>A0ACB6R322_9PLEO</name>
<sequence>MTDKEDECSAKKTENEKLDCYCTQEMLSSIFACQDDVRRCLESHMFDSQFDYRVEHWHETCDSRVATSFTTPPVTSLTATYDFNACQRLHQSCVSGDYETNKCSQTYLPMSSMSYVSCICQPPIYSLVSECQYNGNISCKRTTAAESNILGYSVCSYFWSGSVGFNLY</sequence>
<keyword evidence="2" id="KW-1185">Reference proteome</keyword>